<dbReference type="Proteomes" id="UP000009168">
    <property type="component" value="Unassembled WGS sequence"/>
</dbReference>
<dbReference type="HOGENOM" id="CLU_1345585_0_0_1"/>
<protein>
    <submittedName>
        <fullName evidence="2">Transmembrane protein, putative</fullName>
    </submittedName>
</protein>
<keyword evidence="1" id="KW-0472">Membrane</keyword>
<evidence type="ECO:0000313" key="2">
    <source>
        <dbReference type="EMBL" id="EDK31216.1"/>
    </source>
</evidence>
<dbReference type="AlphaFoldDB" id="A4VF38"/>
<evidence type="ECO:0000313" key="3">
    <source>
        <dbReference type="Proteomes" id="UP000009168"/>
    </source>
</evidence>
<evidence type="ECO:0000256" key="1">
    <source>
        <dbReference type="SAM" id="Phobius"/>
    </source>
</evidence>
<feature type="transmembrane region" description="Helical" evidence="1">
    <location>
        <begin position="43"/>
        <end position="61"/>
    </location>
</feature>
<dbReference type="EMBL" id="GG662510">
    <property type="protein sequence ID" value="EDK31216.1"/>
    <property type="molecule type" value="Genomic_DNA"/>
</dbReference>
<name>A4VF38_TETTS</name>
<proteinExistence type="predicted"/>
<sequence>MEQKDIKNTLIVNEAKIKKARYLLVILLIMEILVSILKLKLSIFYFYGEMICLIILIPIIYNMQYNDCVLHAVLILFNFLIMVNYFIQTLIKSSRFLSLNSPQILISYISFGFYTIDLVFIFSVYRILKSNSYYQLLYCSLQNNNQVRNNNSNNIKNIDQIKASTEKKENIIQQSVEQFQLINKSQQQQSNTNKQLGLFSNLKI</sequence>
<feature type="transmembrane region" description="Helical" evidence="1">
    <location>
        <begin position="107"/>
        <end position="128"/>
    </location>
</feature>
<feature type="transmembrane region" description="Helical" evidence="1">
    <location>
        <begin position="20"/>
        <end position="37"/>
    </location>
</feature>
<gene>
    <name evidence="2" type="ORF">TTHERM_00585469</name>
</gene>
<accession>A4VF38</accession>
<reference evidence="3" key="1">
    <citation type="journal article" date="2006" name="PLoS Biol.">
        <title>Macronuclear genome sequence of the ciliate Tetrahymena thermophila, a model eukaryote.</title>
        <authorList>
            <person name="Eisen J.A."/>
            <person name="Coyne R.S."/>
            <person name="Wu M."/>
            <person name="Wu D."/>
            <person name="Thiagarajan M."/>
            <person name="Wortman J.R."/>
            <person name="Badger J.H."/>
            <person name="Ren Q."/>
            <person name="Amedeo P."/>
            <person name="Jones K.M."/>
            <person name="Tallon L.J."/>
            <person name="Delcher A.L."/>
            <person name="Salzberg S.L."/>
            <person name="Silva J.C."/>
            <person name="Haas B.J."/>
            <person name="Majoros W.H."/>
            <person name="Farzad M."/>
            <person name="Carlton J.M."/>
            <person name="Smith R.K. Jr."/>
            <person name="Garg J."/>
            <person name="Pearlman R.E."/>
            <person name="Karrer K.M."/>
            <person name="Sun L."/>
            <person name="Manning G."/>
            <person name="Elde N.C."/>
            <person name="Turkewitz A.P."/>
            <person name="Asai D.J."/>
            <person name="Wilkes D.E."/>
            <person name="Wang Y."/>
            <person name="Cai H."/>
            <person name="Collins K."/>
            <person name="Stewart B.A."/>
            <person name="Lee S.R."/>
            <person name="Wilamowska K."/>
            <person name="Weinberg Z."/>
            <person name="Ruzzo W.L."/>
            <person name="Wloga D."/>
            <person name="Gaertig J."/>
            <person name="Frankel J."/>
            <person name="Tsao C.-C."/>
            <person name="Gorovsky M.A."/>
            <person name="Keeling P.J."/>
            <person name="Waller R.F."/>
            <person name="Patron N.J."/>
            <person name="Cherry J.M."/>
            <person name="Stover N.A."/>
            <person name="Krieger C.J."/>
            <person name="del Toro C."/>
            <person name="Ryder H.F."/>
            <person name="Williamson S.C."/>
            <person name="Barbeau R.A."/>
            <person name="Hamilton E.P."/>
            <person name="Orias E."/>
        </authorList>
    </citation>
    <scope>NUCLEOTIDE SEQUENCE [LARGE SCALE GENOMIC DNA]</scope>
    <source>
        <strain evidence="3">SB210</strain>
    </source>
</reference>
<keyword evidence="3" id="KW-1185">Reference proteome</keyword>
<dbReference type="GeneID" id="7843104"/>
<dbReference type="InParanoid" id="A4VF38"/>
<dbReference type="KEGG" id="tet:TTHERM_00585469"/>
<keyword evidence="1 2" id="KW-0812">Transmembrane</keyword>
<dbReference type="RefSeq" id="XP_001470655.1">
    <property type="nucleotide sequence ID" value="XM_001470605.2"/>
</dbReference>
<feature type="transmembrane region" description="Helical" evidence="1">
    <location>
        <begin position="68"/>
        <end position="87"/>
    </location>
</feature>
<keyword evidence="1" id="KW-1133">Transmembrane helix</keyword>
<organism evidence="2 3">
    <name type="scientific">Tetrahymena thermophila (strain SB210)</name>
    <dbReference type="NCBI Taxonomy" id="312017"/>
    <lineage>
        <taxon>Eukaryota</taxon>
        <taxon>Sar</taxon>
        <taxon>Alveolata</taxon>
        <taxon>Ciliophora</taxon>
        <taxon>Intramacronucleata</taxon>
        <taxon>Oligohymenophorea</taxon>
        <taxon>Hymenostomatida</taxon>
        <taxon>Tetrahymenina</taxon>
        <taxon>Tetrahymenidae</taxon>
        <taxon>Tetrahymena</taxon>
    </lineage>
</organism>